<evidence type="ECO:0000259" key="8">
    <source>
        <dbReference type="PROSITE" id="PS50928"/>
    </source>
</evidence>
<evidence type="ECO:0000256" key="6">
    <source>
        <dbReference type="ARBA" id="ARBA00023136"/>
    </source>
</evidence>
<accession>A0A845GY49</accession>
<comment type="subcellular location">
    <subcellularLocation>
        <location evidence="1 7">Cell membrane</location>
        <topology evidence="1 7">Multi-pass membrane protein</topology>
    </subcellularLocation>
</comment>
<feature type="transmembrane region" description="Helical" evidence="7">
    <location>
        <begin position="77"/>
        <end position="98"/>
    </location>
</feature>
<feature type="transmembrane region" description="Helical" evidence="7">
    <location>
        <begin position="136"/>
        <end position="159"/>
    </location>
</feature>
<protein>
    <submittedName>
        <fullName evidence="9">ABC transporter permease subunit</fullName>
    </submittedName>
</protein>
<evidence type="ECO:0000256" key="3">
    <source>
        <dbReference type="ARBA" id="ARBA00022475"/>
    </source>
</evidence>
<keyword evidence="5 7" id="KW-1133">Transmembrane helix</keyword>
<comment type="similarity">
    <text evidence="7">Belongs to the binding-protein-dependent transport system permease family.</text>
</comment>
<keyword evidence="2 7" id="KW-0813">Transport</keyword>
<evidence type="ECO:0000256" key="7">
    <source>
        <dbReference type="RuleBase" id="RU363032"/>
    </source>
</evidence>
<dbReference type="InterPro" id="IPR035906">
    <property type="entry name" value="MetI-like_sf"/>
</dbReference>
<dbReference type="GO" id="GO:0005886">
    <property type="term" value="C:plasma membrane"/>
    <property type="evidence" value="ECO:0007669"/>
    <property type="project" value="UniProtKB-SubCell"/>
</dbReference>
<dbReference type="PROSITE" id="PS50928">
    <property type="entry name" value="ABC_TM1"/>
    <property type="match status" value="1"/>
</dbReference>
<dbReference type="Gene3D" id="1.10.3720.10">
    <property type="entry name" value="MetI-like"/>
    <property type="match status" value="1"/>
</dbReference>
<evidence type="ECO:0000256" key="4">
    <source>
        <dbReference type="ARBA" id="ARBA00022692"/>
    </source>
</evidence>
<feature type="domain" description="ABC transmembrane type-1" evidence="8">
    <location>
        <begin position="73"/>
        <end position="264"/>
    </location>
</feature>
<dbReference type="EMBL" id="WWCX01000111">
    <property type="protein sequence ID" value="MYM98280.1"/>
    <property type="molecule type" value="Genomic_DNA"/>
</dbReference>
<dbReference type="SUPFAM" id="SSF161098">
    <property type="entry name" value="MetI-like"/>
    <property type="match status" value="1"/>
</dbReference>
<proteinExistence type="inferred from homology"/>
<name>A0A845GY49_9BURK</name>
<feature type="transmembrane region" description="Helical" evidence="7">
    <location>
        <begin position="243"/>
        <end position="263"/>
    </location>
</feature>
<dbReference type="PANTHER" id="PTHR30043:SF1">
    <property type="entry name" value="ABC TRANSPORT SYSTEM PERMEASE PROTEIN P69"/>
    <property type="match status" value="1"/>
</dbReference>
<dbReference type="GO" id="GO:0055085">
    <property type="term" value="P:transmembrane transport"/>
    <property type="evidence" value="ECO:0007669"/>
    <property type="project" value="InterPro"/>
</dbReference>
<dbReference type="Pfam" id="PF00528">
    <property type="entry name" value="BPD_transp_1"/>
    <property type="match status" value="1"/>
</dbReference>
<dbReference type="AlphaFoldDB" id="A0A845GY49"/>
<evidence type="ECO:0000256" key="5">
    <source>
        <dbReference type="ARBA" id="ARBA00022989"/>
    </source>
</evidence>
<keyword evidence="4 7" id="KW-0812">Transmembrane</keyword>
<dbReference type="PANTHER" id="PTHR30043">
    <property type="entry name" value="PHOSPHONATES TRANSPORT SYSTEM PERMEASE PROTEIN"/>
    <property type="match status" value="1"/>
</dbReference>
<dbReference type="InterPro" id="IPR000515">
    <property type="entry name" value="MetI-like"/>
</dbReference>
<comment type="caution">
    <text evidence="9">The sequence shown here is derived from an EMBL/GenBank/DDBJ whole genome shotgun (WGS) entry which is preliminary data.</text>
</comment>
<organism evidence="9 10">
    <name type="scientific">Duganella vulcania</name>
    <dbReference type="NCBI Taxonomy" id="2692166"/>
    <lineage>
        <taxon>Bacteria</taxon>
        <taxon>Pseudomonadati</taxon>
        <taxon>Pseudomonadota</taxon>
        <taxon>Betaproteobacteria</taxon>
        <taxon>Burkholderiales</taxon>
        <taxon>Oxalobacteraceae</taxon>
        <taxon>Telluria group</taxon>
        <taxon>Duganella</taxon>
    </lineage>
</organism>
<reference evidence="9" key="1">
    <citation type="submission" date="2019-12" db="EMBL/GenBank/DDBJ databases">
        <title>Novel species isolated from a subtropical stream in China.</title>
        <authorList>
            <person name="Lu H."/>
        </authorList>
    </citation>
    <scope>NUCLEOTIDE SEQUENCE [LARGE SCALE GENOMIC DNA]</scope>
    <source>
        <strain evidence="9">FT81W</strain>
    </source>
</reference>
<feature type="transmembrane region" description="Helical" evidence="7">
    <location>
        <begin position="12"/>
        <end position="32"/>
    </location>
</feature>
<keyword evidence="3" id="KW-1003">Cell membrane</keyword>
<evidence type="ECO:0000313" key="10">
    <source>
        <dbReference type="Proteomes" id="UP000447355"/>
    </source>
</evidence>
<feature type="transmembrane region" description="Helical" evidence="7">
    <location>
        <begin position="217"/>
        <end position="237"/>
    </location>
</feature>
<sequence length="275" mass="29713">MATLSSHPDPAWRGRVAATAICLLVLWPALVVTEFKPWILFDWQSLTATGRFLADFLVPVHSSEFLAMLLEQTWLTVAIATSGLALALLGAIPATLIVNEQLSISRLGTGRMRPLAMLVRQSVRWTLVVLRSVPELVWALLFVRIIGLGPTAGVLAIALTYCGMLGKVYAEILESSDSHASDTLLANGSGRLAALMYGALPEAASELMSYTFYRWECAVRGSVVMGFVGAGGLGQRMDESMKMLAGAEVSSMLLVFVLLVALADQFSKVLRRRLG</sequence>
<evidence type="ECO:0000256" key="2">
    <source>
        <dbReference type="ARBA" id="ARBA00022448"/>
    </source>
</evidence>
<evidence type="ECO:0000313" key="9">
    <source>
        <dbReference type="EMBL" id="MYM98280.1"/>
    </source>
</evidence>
<dbReference type="RefSeq" id="WP_161087125.1">
    <property type="nucleotide sequence ID" value="NZ_WWCX01000111.1"/>
</dbReference>
<keyword evidence="6 7" id="KW-0472">Membrane</keyword>
<gene>
    <name evidence="9" type="ORF">GTP90_30980</name>
</gene>
<evidence type="ECO:0000256" key="1">
    <source>
        <dbReference type="ARBA" id="ARBA00004651"/>
    </source>
</evidence>
<dbReference type="Proteomes" id="UP000447355">
    <property type="component" value="Unassembled WGS sequence"/>
</dbReference>